<reference evidence="1 2" key="1">
    <citation type="journal article" date="2021" name="Plant Biotechnol. J.">
        <title>Multi-omics assisted identification of the key and species-specific regulatory components of drought-tolerant mechanisms in Gossypium stocksii.</title>
        <authorList>
            <person name="Yu D."/>
            <person name="Ke L."/>
            <person name="Zhang D."/>
            <person name="Wu Y."/>
            <person name="Sun Y."/>
            <person name="Mei J."/>
            <person name="Sun J."/>
            <person name="Sun Y."/>
        </authorList>
    </citation>
    <scope>NUCLEOTIDE SEQUENCE [LARGE SCALE GENOMIC DNA]</scope>
    <source>
        <strain evidence="2">cv. E1</strain>
        <tissue evidence="1">Leaf</tissue>
    </source>
</reference>
<organism evidence="1 2">
    <name type="scientific">Gossypium stocksii</name>
    <dbReference type="NCBI Taxonomy" id="47602"/>
    <lineage>
        <taxon>Eukaryota</taxon>
        <taxon>Viridiplantae</taxon>
        <taxon>Streptophyta</taxon>
        <taxon>Embryophyta</taxon>
        <taxon>Tracheophyta</taxon>
        <taxon>Spermatophyta</taxon>
        <taxon>Magnoliopsida</taxon>
        <taxon>eudicotyledons</taxon>
        <taxon>Gunneridae</taxon>
        <taxon>Pentapetalae</taxon>
        <taxon>rosids</taxon>
        <taxon>malvids</taxon>
        <taxon>Malvales</taxon>
        <taxon>Malvaceae</taxon>
        <taxon>Malvoideae</taxon>
        <taxon>Gossypium</taxon>
    </lineage>
</organism>
<evidence type="ECO:0000313" key="2">
    <source>
        <dbReference type="Proteomes" id="UP000828251"/>
    </source>
</evidence>
<proteinExistence type="predicted"/>
<accession>A0A9D3W0T2</accession>
<dbReference type="Proteomes" id="UP000828251">
    <property type="component" value="Unassembled WGS sequence"/>
</dbReference>
<dbReference type="EMBL" id="JAIQCV010000004">
    <property type="protein sequence ID" value="KAH1106869.1"/>
    <property type="molecule type" value="Genomic_DNA"/>
</dbReference>
<evidence type="ECO:0000313" key="1">
    <source>
        <dbReference type="EMBL" id="KAH1106869.1"/>
    </source>
</evidence>
<sequence>MSNQFKQYDMKMHEMIVVSSIIDKLHPSRKDFKKSLKHKKEEISFEASANHLCVEEEY</sequence>
<comment type="caution">
    <text evidence="1">The sequence shown here is derived from an EMBL/GenBank/DDBJ whole genome shotgun (WGS) entry which is preliminary data.</text>
</comment>
<dbReference type="OrthoDB" id="1743081at2759"/>
<name>A0A9D3W0T2_9ROSI</name>
<protein>
    <submittedName>
        <fullName evidence="1">Uncharacterized protein</fullName>
    </submittedName>
</protein>
<dbReference type="AlphaFoldDB" id="A0A9D3W0T2"/>
<keyword evidence="2" id="KW-1185">Reference proteome</keyword>
<gene>
    <name evidence="1" type="ORF">J1N35_010637</name>
</gene>